<dbReference type="Pfam" id="PF00625">
    <property type="entry name" value="Guanylate_kin"/>
    <property type="match status" value="1"/>
</dbReference>
<dbReference type="InterPro" id="IPR017665">
    <property type="entry name" value="Guanylate_kinase"/>
</dbReference>
<reference evidence="11" key="1">
    <citation type="journal article" date="2018" name="Nat. Microbiol.">
        <title>Leveraging single-cell genomics to expand the fungal tree of life.</title>
        <authorList>
            <person name="Ahrendt S.R."/>
            <person name="Quandt C.A."/>
            <person name="Ciobanu D."/>
            <person name="Clum A."/>
            <person name="Salamov A."/>
            <person name="Andreopoulos B."/>
            <person name="Cheng J.F."/>
            <person name="Woyke T."/>
            <person name="Pelin A."/>
            <person name="Henrissat B."/>
            <person name="Reynolds N.K."/>
            <person name="Benny G.L."/>
            <person name="Smith M.E."/>
            <person name="James T.Y."/>
            <person name="Grigoriev I.V."/>
        </authorList>
    </citation>
    <scope>NUCLEOTIDE SEQUENCE [LARGE SCALE GENOMIC DNA]</scope>
    <source>
        <strain evidence="11">Benny S71-1</strain>
    </source>
</reference>
<keyword evidence="4" id="KW-0808">Transferase</keyword>
<dbReference type="NCBIfam" id="TIGR03263">
    <property type="entry name" value="guanyl_kin"/>
    <property type="match status" value="1"/>
</dbReference>
<dbReference type="EC" id="2.7.4.8" evidence="2"/>
<dbReference type="GO" id="GO:0005829">
    <property type="term" value="C:cytosol"/>
    <property type="evidence" value="ECO:0007669"/>
    <property type="project" value="TreeGrafter"/>
</dbReference>
<evidence type="ECO:0000256" key="6">
    <source>
        <dbReference type="ARBA" id="ARBA00022777"/>
    </source>
</evidence>
<name>A0A4P9YXW0_9FUNG</name>
<evidence type="ECO:0000313" key="10">
    <source>
        <dbReference type="EMBL" id="RKP24745.1"/>
    </source>
</evidence>
<dbReference type="SUPFAM" id="SSF52540">
    <property type="entry name" value="P-loop containing nucleoside triphosphate hydrolases"/>
    <property type="match status" value="1"/>
</dbReference>
<keyword evidence="5" id="KW-0547">Nucleotide-binding</keyword>
<evidence type="ECO:0000256" key="2">
    <source>
        <dbReference type="ARBA" id="ARBA00012961"/>
    </source>
</evidence>
<keyword evidence="7" id="KW-0067">ATP-binding</keyword>
<dbReference type="SMART" id="SM00072">
    <property type="entry name" value="GuKc"/>
    <property type="match status" value="1"/>
</dbReference>
<proteinExistence type="inferred from homology"/>
<protein>
    <recommendedName>
        <fullName evidence="3">Guanylate kinase</fullName>
        <ecNumber evidence="2">2.7.4.8</ecNumber>
    </recommendedName>
    <alternativeName>
        <fullName evidence="8">GMP kinase</fullName>
    </alternativeName>
</protein>
<dbReference type="Proteomes" id="UP000278143">
    <property type="component" value="Unassembled WGS sequence"/>
</dbReference>
<comment type="similarity">
    <text evidence="1">Belongs to the guanylate kinase family.</text>
</comment>
<accession>A0A4P9YXW0</accession>
<evidence type="ECO:0000256" key="5">
    <source>
        <dbReference type="ARBA" id="ARBA00022741"/>
    </source>
</evidence>
<sequence>MCPIVFSGPSGAGKSTILKRLFAEYPDRFGFSVSHTTRVMRPGEVDGKDYNFVTRETMLAEVAAGKFIEHAEFSGNLYGTSIAAVEAVAASGRQCILDIDLQGVLAVKQTHLNARYIFLAPPSLEELERRLRARGTETEESLAKRLATAKRELAYADEHPGTHDRVVVNNDLDTAYEEVRQFVFEEDQP</sequence>
<dbReference type="InterPro" id="IPR008145">
    <property type="entry name" value="GK/Ca_channel_bsu"/>
</dbReference>
<dbReference type="PROSITE" id="PS00856">
    <property type="entry name" value="GUANYLATE_KINASE_1"/>
    <property type="match status" value="1"/>
</dbReference>
<keyword evidence="6 10" id="KW-0418">Kinase</keyword>
<dbReference type="InterPro" id="IPR008144">
    <property type="entry name" value="Guanylate_kin-like_dom"/>
</dbReference>
<dbReference type="OrthoDB" id="6334211at2759"/>
<feature type="domain" description="Guanylate kinase-like" evidence="9">
    <location>
        <begin position="1"/>
        <end position="184"/>
    </location>
</feature>
<dbReference type="PANTHER" id="PTHR23117">
    <property type="entry name" value="GUANYLATE KINASE-RELATED"/>
    <property type="match status" value="1"/>
</dbReference>
<evidence type="ECO:0000256" key="1">
    <source>
        <dbReference type="ARBA" id="ARBA00005790"/>
    </source>
</evidence>
<gene>
    <name evidence="10" type="ORF">SYNPS1DRAFT_33149</name>
</gene>
<evidence type="ECO:0000256" key="7">
    <source>
        <dbReference type="ARBA" id="ARBA00022840"/>
    </source>
</evidence>
<dbReference type="PROSITE" id="PS50052">
    <property type="entry name" value="GUANYLATE_KINASE_2"/>
    <property type="match status" value="1"/>
</dbReference>
<dbReference type="CDD" id="cd00071">
    <property type="entry name" value="GMPK"/>
    <property type="match status" value="1"/>
</dbReference>
<dbReference type="InterPro" id="IPR027417">
    <property type="entry name" value="P-loop_NTPase"/>
</dbReference>
<evidence type="ECO:0000256" key="3">
    <source>
        <dbReference type="ARBA" id="ARBA00016296"/>
    </source>
</evidence>
<evidence type="ECO:0000256" key="8">
    <source>
        <dbReference type="ARBA" id="ARBA00030128"/>
    </source>
</evidence>
<dbReference type="GO" id="GO:0005524">
    <property type="term" value="F:ATP binding"/>
    <property type="evidence" value="ECO:0007669"/>
    <property type="project" value="UniProtKB-KW"/>
</dbReference>
<evidence type="ECO:0000313" key="11">
    <source>
        <dbReference type="Proteomes" id="UP000278143"/>
    </source>
</evidence>
<keyword evidence="11" id="KW-1185">Reference proteome</keyword>
<dbReference type="InterPro" id="IPR020590">
    <property type="entry name" value="Guanylate_kinase_CS"/>
</dbReference>
<evidence type="ECO:0000256" key="4">
    <source>
        <dbReference type="ARBA" id="ARBA00022679"/>
    </source>
</evidence>
<evidence type="ECO:0000259" key="9">
    <source>
        <dbReference type="PROSITE" id="PS50052"/>
    </source>
</evidence>
<dbReference type="GO" id="GO:0004385">
    <property type="term" value="F:GMP kinase activity"/>
    <property type="evidence" value="ECO:0007669"/>
    <property type="project" value="UniProtKB-EC"/>
</dbReference>
<dbReference type="PANTHER" id="PTHR23117:SF13">
    <property type="entry name" value="GUANYLATE KINASE"/>
    <property type="match status" value="1"/>
</dbReference>
<dbReference type="FunFam" id="3.40.50.300:FF:000776">
    <property type="entry name" value="Guanylate kinase 2"/>
    <property type="match status" value="1"/>
</dbReference>
<organism evidence="10 11">
    <name type="scientific">Syncephalis pseudoplumigaleata</name>
    <dbReference type="NCBI Taxonomy" id="1712513"/>
    <lineage>
        <taxon>Eukaryota</taxon>
        <taxon>Fungi</taxon>
        <taxon>Fungi incertae sedis</taxon>
        <taxon>Zoopagomycota</taxon>
        <taxon>Zoopagomycotina</taxon>
        <taxon>Zoopagomycetes</taxon>
        <taxon>Zoopagales</taxon>
        <taxon>Piptocephalidaceae</taxon>
        <taxon>Syncephalis</taxon>
    </lineage>
</organism>
<dbReference type="AlphaFoldDB" id="A0A4P9YXW0"/>
<dbReference type="EMBL" id="KZ990055">
    <property type="protein sequence ID" value="RKP24745.1"/>
    <property type="molecule type" value="Genomic_DNA"/>
</dbReference>
<dbReference type="Gene3D" id="3.40.50.300">
    <property type="entry name" value="P-loop containing nucleotide triphosphate hydrolases"/>
    <property type="match status" value="1"/>
</dbReference>